<dbReference type="SUPFAM" id="SSF52540">
    <property type="entry name" value="P-loop containing nucleoside triphosphate hydrolases"/>
    <property type="match status" value="1"/>
</dbReference>
<dbReference type="InterPro" id="IPR003593">
    <property type="entry name" value="AAA+_ATPase"/>
</dbReference>
<proteinExistence type="predicted"/>
<dbReference type="GO" id="GO:0005524">
    <property type="term" value="F:ATP binding"/>
    <property type="evidence" value="ECO:0007669"/>
    <property type="project" value="InterPro"/>
</dbReference>
<protein>
    <submittedName>
        <fullName evidence="2">AAA domain-containing protein</fullName>
    </submittedName>
</protein>
<dbReference type="OrthoDB" id="9781481at2"/>
<dbReference type="CDD" id="cd00009">
    <property type="entry name" value="AAA"/>
    <property type="match status" value="1"/>
</dbReference>
<dbReference type="KEGG" id="swf:E3E12_01430"/>
<dbReference type="SMART" id="SM00382">
    <property type="entry name" value="AAA"/>
    <property type="match status" value="1"/>
</dbReference>
<accession>A0A4Y6U938</accession>
<dbReference type="Gene3D" id="3.40.50.300">
    <property type="entry name" value="P-loop containing nucleotide triphosphate hydrolases"/>
    <property type="match status" value="1"/>
</dbReference>
<dbReference type="InterPro" id="IPR052934">
    <property type="entry name" value="Methyl-DNA_Rec/Restrict_Enz"/>
</dbReference>
<dbReference type="PANTHER" id="PTHR37291:SF1">
    <property type="entry name" value="TYPE IV METHYL-DIRECTED RESTRICTION ENZYME ECOKMCRB SUBUNIT"/>
    <property type="match status" value="1"/>
</dbReference>
<evidence type="ECO:0000313" key="3">
    <source>
        <dbReference type="Proteomes" id="UP000318709"/>
    </source>
</evidence>
<dbReference type="PANTHER" id="PTHR37291">
    <property type="entry name" value="5-METHYLCYTOSINE-SPECIFIC RESTRICTION ENZYME B"/>
    <property type="match status" value="1"/>
</dbReference>
<feature type="domain" description="AAA+ ATPase" evidence="1">
    <location>
        <begin position="188"/>
        <end position="363"/>
    </location>
</feature>
<dbReference type="EMBL" id="CP038231">
    <property type="protein sequence ID" value="QDH13078.1"/>
    <property type="molecule type" value="Genomic_DNA"/>
</dbReference>
<dbReference type="AlphaFoldDB" id="A0A4Y6U938"/>
<name>A0A4Y6U938_9PROT</name>
<dbReference type="InterPro" id="IPR027417">
    <property type="entry name" value="P-loop_NTPase"/>
</dbReference>
<organism evidence="2 3">
    <name type="scientific">Formicincola oecophyllae</name>
    <dbReference type="NCBI Taxonomy" id="2558361"/>
    <lineage>
        <taxon>Bacteria</taxon>
        <taxon>Pseudomonadati</taxon>
        <taxon>Pseudomonadota</taxon>
        <taxon>Alphaproteobacteria</taxon>
        <taxon>Acetobacterales</taxon>
        <taxon>Acetobacteraceae</taxon>
        <taxon>Formicincola</taxon>
    </lineage>
</organism>
<keyword evidence="3" id="KW-1185">Reference proteome</keyword>
<dbReference type="Pfam" id="PF07728">
    <property type="entry name" value="AAA_5"/>
    <property type="match status" value="1"/>
</dbReference>
<dbReference type="InterPro" id="IPR011704">
    <property type="entry name" value="ATPase_dyneun-rel_AAA"/>
</dbReference>
<evidence type="ECO:0000259" key="1">
    <source>
        <dbReference type="SMART" id="SM00382"/>
    </source>
</evidence>
<reference evidence="2 3" key="1">
    <citation type="submission" date="2019-03" db="EMBL/GenBank/DDBJ databases">
        <title>The complete genome sequence of Swingsia_sp. F3b2 LMG30590(T).</title>
        <authorList>
            <person name="Chua K.-O."/>
            <person name="Chan K.-G."/>
            <person name="See-Too W.-S."/>
        </authorList>
    </citation>
    <scope>NUCLEOTIDE SEQUENCE [LARGE SCALE GENOMIC DNA]</scope>
    <source>
        <strain evidence="2 3">F3b2</strain>
    </source>
</reference>
<evidence type="ECO:0000313" key="2">
    <source>
        <dbReference type="EMBL" id="QDH13078.1"/>
    </source>
</evidence>
<sequence>MTTPVLDLNVLVRAMWELGGNGQLFDIMRKVCERFPGRQNPNGLLSESLKRKVGSFVRWRIYTLSLDSNQGVADVFTRLRRGRWGFSPALLETYPILGEKPHEALVERLPSVEALNQFTAKMKALHALDRRFEKEREWIEVEEQDTILEEKAPPSPLVQDNFTHSLDHAQPLFMDDALFQGLLEQLSGRKNLLLKGEPGVGKTFLARRLAQAMAEVRFGTEINSASSGVASRVHSVQFHQNYDYADFMEGFSPGQDGKLQLQQGLLRRVCDQAMADSSHAHVLIVDEFNRGNVAAILGEGLSLLEASKRGPDHALKLARSGDAFWLPPNLYIIATMNTADRTLAPLDYALKRRFALWDVKPAFSHPAFLAFLTTAMKVPTTLAEAIVTTMEALNVRLLQDMGKQGFQGSPAHQVGHSFFMPSSPPEQPAQWCRGVVEGDIVPLLHDYALEGFSDALPAWLALLAPLRTVDGPSLP</sequence>
<dbReference type="RefSeq" id="WP_141442722.1">
    <property type="nucleotide sequence ID" value="NZ_CP038231.1"/>
</dbReference>
<dbReference type="GO" id="GO:0016887">
    <property type="term" value="F:ATP hydrolysis activity"/>
    <property type="evidence" value="ECO:0007669"/>
    <property type="project" value="InterPro"/>
</dbReference>
<gene>
    <name evidence="2" type="ORF">E3E12_01430</name>
</gene>
<dbReference type="Proteomes" id="UP000318709">
    <property type="component" value="Chromosome"/>
</dbReference>